<name>A0A8J2RR64_9CRUS</name>
<comment type="caution">
    <text evidence="1">The sequence shown here is derived from an EMBL/GenBank/DDBJ whole genome shotgun (WGS) entry which is preliminary data.</text>
</comment>
<sequence length="73" mass="8320">MGSSSTKTKNNQDHRPSVVYIDIISSTLSTNVSEVRSIALRYFESFSKERFPFEMPDAKDDFKGKDDLKALRS</sequence>
<keyword evidence="2" id="KW-1185">Reference proteome</keyword>
<evidence type="ECO:0000313" key="2">
    <source>
        <dbReference type="Proteomes" id="UP000789390"/>
    </source>
</evidence>
<proteinExistence type="predicted"/>
<dbReference type="EMBL" id="CAKKLH010000281">
    <property type="protein sequence ID" value="CAH0108027.1"/>
    <property type="molecule type" value="Genomic_DNA"/>
</dbReference>
<gene>
    <name evidence="1" type="ORF">DGAL_LOCUS11392</name>
</gene>
<dbReference type="Proteomes" id="UP000789390">
    <property type="component" value="Unassembled WGS sequence"/>
</dbReference>
<organism evidence="1 2">
    <name type="scientific">Daphnia galeata</name>
    <dbReference type="NCBI Taxonomy" id="27404"/>
    <lineage>
        <taxon>Eukaryota</taxon>
        <taxon>Metazoa</taxon>
        <taxon>Ecdysozoa</taxon>
        <taxon>Arthropoda</taxon>
        <taxon>Crustacea</taxon>
        <taxon>Branchiopoda</taxon>
        <taxon>Diplostraca</taxon>
        <taxon>Cladocera</taxon>
        <taxon>Anomopoda</taxon>
        <taxon>Daphniidae</taxon>
        <taxon>Daphnia</taxon>
    </lineage>
</organism>
<reference evidence="1" key="1">
    <citation type="submission" date="2021-11" db="EMBL/GenBank/DDBJ databases">
        <authorList>
            <person name="Schell T."/>
        </authorList>
    </citation>
    <scope>NUCLEOTIDE SEQUENCE</scope>
    <source>
        <strain evidence="1">M5</strain>
    </source>
</reference>
<protein>
    <submittedName>
        <fullName evidence="1">Uncharacterized protein</fullName>
    </submittedName>
</protein>
<dbReference type="AlphaFoldDB" id="A0A8J2RR64"/>
<accession>A0A8J2RR64</accession>
<evidence type="ECO:0000313" key="1">
    <source>
        <dbReference type="EMBL" id="CAH0108027.1"/>
    </source>
</evidence>